<keyword evidence="3" id="KW-0560">Oxidoreductase</keyword>
<dbReference type="RefSeq" id="WP_051065162.1">
    <property type="nucleotide sequence ID" value="NZ_CP027541.1"/>
</dbReference>
<dbReference type="AlphaFoldDB" id="A0A2U9PQ18"/>
<dbReference type="Proteomes" id="UP000011200">
    <property type="component" value="Chromosome"/>
</dbReference>
<gene>
    <name evidence="6" type="ORF">D806_028670</name>
</gene>
<proteinExistence type="inferred from homology"/>
<evidence type="ECO:0000259" key="4">
    <source>
        <dbReference type="Pfam" id="PF02558"/>
    </source>
</evidence>
<dbReference type="InterPro" id="IPR013752">
    <property type="entry name" value="KPA_reductase"/>
</dbReference>
<evidence type="ECO:0000256" key="1">
    <source>
        <dbReference type="ARBA" id="ARBA00007870"/>
    </source>
</evidence>
<dbReference type="SUPFAM" id="SSF48179">
    <property type="entry name" value="6-phosphogluconate dehydrogenase C-terminal domain-like"/>
    <property type="match status" value="1"/>
</dbReference>
<dbReference type="GO" id="GO:0050661">
    <property type="term" value="F:NADP binding"/>
    <property type="evidence" value="ECO:0007669"/>
    <property type="project" value="TreeGrafter"/>
</dbReference>
<feature type="domain" description="Ketopantoate reductase C-terminal" evidence="5">
    <location>
        <begin position="185"/>
        <end position="300"/>
    </location>
</feature>
<evidence type="ECO:0000313" key="6">
    <source>
        <dbReference type="EMBL" id="AWT53841.1"/>
    </source>
</evidence>
<dbReference type="InterPro" id="IPR008927">
    <property type="entry name" value="6-PGluconate_DH-like_C_sf"/>
</dbReference>
<evidence type="ECO:0000259" key="5">
    <source>
        <dbReference type="Pfam" id="PF08546"/>
    </source>
</evidence>
<dbReference type="Gene3D" id="1.10.1040.10">
    <property type="entry name" value="N-(1-d-carboxylethyl)-l-norvaline Dehydrogenase, domain 2"/>
    <property type="match status" value="1"/>
</dbReference>
<dbReference type="Gene3D" id="3.40.50.720">
    <property type="entry name" value="NAD(P)-binding Rossmann-like Domain"/>
    <property type="match status" value="1"/>
</dbReference>
<dbReference type="GO" id="GO:0008677">
    <property type="term" value="F:2-dehydropantoate 2-reductase activity"/>
    <property type="evidence" value="ECO:0007669"/>
    <property type="project" value="TreeGrafter"/>
</dbReference>
<dbReference type="PANTHER" id="PTHR43765:SF2">
    <property type="entry name" value="2-DEHYDROPANTOATE 2-REDUCTASE"/>
    <property type="match status" value="1"/>
</dbReference>
<dbReference type="InterPro" id="IPR013328">
    <property type="entry name" value="6PGD_dom2"/>
</dbReference>
<comment type="similarity">
    <text evidence="1">Belongs to the ketopantoate reductase family.</text>
</comment>
<name>A0A2U9PQ18_MYCSE</name>
<evidence type="ECO:0000256" key="3">
    <source>
        <dbReference type="ARBA" id="ARBA00023002"/>
    </source>
</evidence>
<dbReference type="GO" id="GO:0005737">
    <property type="term" value="C:cytoplasm"/>
    <property type="evidence" value="ECO:0007669"/>
    <property type="project" value="TreeGrafter"/>
</dbReference>
<feature type="domain" description="Ketopantoate reductase N-terminal" evidence="4">
    <location>
        <begin position="9"/>
        <end position="146"/>
    </location>
</feature>
<dbReference type="InterPro" id="IPR050838">
    <property type="entry name" value="Ketopantoate_reductase"/>
</dbReference>
<dbReference type="Pfam" id="PF02558">
    <property type="entry name" value="ApbA"/>
    <property type="match status" value="1"/>
</dbReference>
<dbReference type="InterPro" id="IPR013332">
    <property type="entry name" value="KPR_N"/>
</dbReference>
<sequence>MTDTTPRPVVVYGTGAIGGVIAAQLRLGGFGVTAVARGDHLRAIRADGLKLVTQAGEHTVSLPAAANAGEVDWSTQPVVILAVKSHQTAAALDDLAAHAPADTAVLAAQNGVANEMAILRRFANVYGVTVMLPAAHLEPGVVVQQSHPLAGILDLGRYPCGTDAVADDVAAMLRASQFLSEVREDIMAWKHRKLIMNLGNGVTAVFRPGPAADELAAWARAEAEDVLAAAGIPVVPADQDGRRRGSFLAGRVRDDVHGSTWQSVARGHTKVETDYFNGEIALQARLIGRSAPVNEYLQGVTADHARHARPPRSLDAAEALSHLAARSDAPVACSAPSTTDRRRRV</sequence>
<dbReference type="InterPro" id="IPR036291">
    <property type="entry name" value="NAD(P)-bd_dom_sf"/>
</dbReference>
<dbReference type="SUPFAM" id="SSF51735">
    <property type="entry name" value="NAD(P)-binding Rossmann-fold domains"/>
    <property type="match status" value="1"/>
</dbReference>
<dbReference type="PANTHER" id="PTHR43765">
    <property type="entry name" value="2-DEHYDROPANTOATE 2-REDUCTASE-RELATED"/>
    <property type="match status" value="1"/>
</dbReference>
<reference evidence="6 7" key="1">
    <citation type="journal article" date="2013" name="Genome Announc.">
        <title>Draft genome sequence of MKD8, a conjugal recipient Mycobacterium smegmatis strain.</title>
        <authorList>
            <person name="Gray T.A."/>
            <person name="Palumbo M.J."/>
            <person name="Derbyshire K.M."/>
        </authorList>
    </citation>
    <scope>NUCLEOTIDE SEQUENCE [LARGE SCALE GENOMIC DNA]</scope>
    <source>
        <strain evidence="6 7">MKD8</strain>
    </source>
</reference>
<dbReference type="EMBL" id="CP027541">
    <property type="protein sequence ID" value="AWT53841.1"/>
    <property type="molecule type" value="Genomic_DNA"/>
</dbReference>
<keyword evidence="2" id="KW-0521">NADP</keyword>
<organism evidence="6 7">
    <name type="scientific">Mycolicibacterium smegmatis (strain MKD8)</name>
    <name type="common">Mycobacterium smegmatis</name>
    <dbReference type="NCBI Taxonomy" id="1214915"/>
    <lineage>
        <taxon>Bacteria</taxon>
        <taxon>Bacillati</taxon>
        <taxon>Actinomycetota</taxon>
        <taxon>Actinomycetes</taxon>
        <taxon>Mycobacteriales</taxon>
        <taxon>Mycobacteriaceae</taxon>
        <taxon>Mycolicibacterium</taxon>
    </lineage>
</organism>
<protein>
    <submittedName>
        <fullName evidence="6">2-dehydropantoate 2-reductase</fullName>
    </submittedName>
</protein>
<accession>A0A2U9PQ18</accession>
<reference evidence="7" key="2">
    <citation type="submission" date="2018-03" db="EMBL/GenBank/DDBJ databases">
        <authorList>
            <person name="Derbyshire K."/>
            <person name="Gray T.A."/>
            <person name="Champion M."/>
        </authorList>
    </citation>
    <scope>NUCLEOTIDE SEQUENCE [LARGE SCALE GENOMIC DNA]</scope>
    <source>
        <strain evidence="7">MKD8</strain>
    </source>
</reference>
<dbReference type="Pfam" id="PF08546">
    <property type="entry name" value="ApbA_C"/>
    <property type="match status" value="1"/>
</dbReference>
<evidence type="ECO:0000256" key="2">
    <source>
        <dbReference type="ARBA" id="ARBA00022857"/>
    </source>
</evidence>
<evidence type="ECO:0000313" key="7">
    <source>
        <dbReference type="Proteomes" id="UP000011200"/>
    </source>
</evidence>